<reference evidence="1 2" key="1">
    <citation type="journal article" date="2009" name="J. Bacteriol.">
        <title>Complete and draft genome sequences of six members of the Aquificales.</title>
        <authorList>
            <person name="Reysenbach A.L."/>
            <person name="Hamamura N."/>
            <person name="Podar M."/>
            <person name="Griffiths E."/>
            <person name="Ferreira S."/>
            <person name="Hochstein R."/>
            <person name="Heidelberg J."/>
            <person name="Johnson J."/>
            <person name="Mead D."/>
            <person name="Pohorille A."/>
            <person name="Sarmiento M."/>
            <person name="Schweighofer K."/>
            <person name="Seshadri R."/>
            <person name="Voytek M.A."/>
        </authorList>
    </citation>
    <scope>NUCLEOTIDE SEQUENCE [LARGE SCALE GENOMIC DNA]</scope>
    <source>
        <strain evidence="2">Az-Fu1 / DSM 15241 / OCM 825</strain>
    </source>
</reference>
<sequence>MEYKLRLSKEEIQAIKDTALDVFGSDVRLWIFGSRADPRRRGGDIDIYIEVQDVENILEKQLKYLSRLKLKIGDQKIDLIVKPYDCKEIICVEAKNTGVRLI</sequence>
<dbReference type="SUPFAM" id="SSF81301">
    <property type="entry name" value="Nucleotidyltransferase"/>
    <property type="match status" value="1"/>
</dbReference>
<proteinExistence type="predicted"/>
<dbReference type="Proteomes" id="UP000001369">
    <property type="component" value="Chromosome"/>
</dbReference>
<dbReference type="AlphaFoldDB" id="C1DTP6"/>
<dbReference type="KEGG" id="saf:SULAZ_0491"/>
<dbReference type="HOGENOM" id="CLU_164558_1_1_0"/>
<dbReference type="EMBL" id="CP001229">
    <property type="protein sequence ID" value="ACN98170.1"/>
    <property type="molecule type" value="Genomic_DNA"/>
</dbReference>
<dbReference type="RefSeq" id="WP_012673496.1">
    <property type="nucleotide sequence ID" value="NC_012438.1"/>
</dbReference>
<gene>
    <name evidence="1" type="ordered locus">SULAZ_0491</name>
</gene>
<dbReference type="OrthoDB" id="14556at2"/>
<protein>
    <submittedName>
        <fullName evidence="1">DNA polymerase, beta domain protein region</fullName>
    </submittedName>
</protein>
<organism evidence="1 2">
    <name type="scientific">Sulfurihydrogenibium azorense (strain DSM 15241 / OCM 825 / Az-Fu1)</name>
    <dbReference type="NCBI Taxonomy" id="204536"/>
    <lineage>
        <taxon>Bacteria</taxon>
        <taxon>Pseudomonadati</taxon>
        <taxon>Aquificota</taxon>
        <taxon>Aquificia</taxon>
        <taxon>Aquificales</taxon>
        <taxon>Hydrogenothermaceae</taxon>
        <taxon>Sulfurihydrogenibium</taxon>
    </lineage>
</organism>
<dbReference type="CDD" id="cd05403">
    <property type="entry name" value="NT_KNTase_like"/>
    <property type="match status" value="1"/>
</dbReference>
<dbReference type="STRING" id="204536.SULAZ_0491"/>
<evidence type="ECO:0000313" key="2">
    <source>
        <dbReference type="Proteomes" id="UP000001369"/>
    </source>
</evidence>
<dbReference type="eggNOG" id="COG1708">
    <property type="taxonomic scope" value="Bacteria"/>
</dbReference>
<keyword evidence="2" id="KW-1185">Reference proteome</keyword>
<name>C1DTP6_SULAA</name>
<dbReference type="InterPro" id="IPR043519">
    <property type="entry name" value="NT_sf"/>
</dbReference>
<dbReference type="Gene3D" id="3.30.460.10">
    <property type="entry name" value="Beta Polymerase, domain 2"/>
    <property type="match status" value="1"/>
</dbReference>
<evidence type="ECO:0000313" key="1">
    <source>
        <dbReference type="EMBL" id="ACN98170.1"/>
    </source>
</evidence>
<accession>C1DTP6</accession>